<dbReference type="RefSeq" id="YP_009145739.1">
    <property type="nucleotide sequence ID" value="NC_027293.1"/>
</dbReference>
<dbReference type="EMBL" id="KM236239">
    <property type="protein sequence ID" value="AIW03833.1"/>
    <property type="molecule type" value="Genomic_DNA"/>
</dbReference>
<dbReference type="Proteomes" id="UP000030203">
    <property type="component" value="Segment"/>
</dbReference>
<gene>
    <name evidence="1" type="ORF">CPT_Moogle96</name>
</gene>
<organism evidence="1 2">
    <name type="scientific">Citrobacter phage Moogle</name>
    <dbReference type="NCBI Taxonomy" id="1540094"/>
    <lineage>
        <taxon>Viruses</taxon>
        <taxon>Duplodnaviria</taxon>
        <taxon>Heunggongvirae</taxon>
        <taxon>Uroviricota</taxon>
        <taxon>Caudoviricetes</taxon>
        <taxon>Andersonviridae</taxon>
        <taxon>Ounavirinae</taxon>
        <taxon>Mooglevirus</taxon>
        <taxon>Mooglevirus moogle</taxon>
    </lineage>
</organism>
<evidence type="ECO:0000313" key="2">
    <source>
        <dbReference type="Proteomes" id="UP000030203"/>
    </source>
</evidence>
<sequence>MATIKEHDGVESPQVMLVQHYGNIQGVLAAFQPSITSPVKVVKQTMNLNNISTCVIEEVQYFKFTDKEVDEALLKYRLDLEKDIDHPEVVNLFGDLHKMLDGVPKRTYYMNSGAVITTFTSPFTDEVILTDDKQFFVMSASVSDWWMKNTGLRTIIEAIREHIPDFSPWKGSRDDFIAILESVRDRKSKLLPRKYA</sequence>
<accession>A0A0A0RVU0</accession>
<evidence type="ECO:0000313" key="1">
    <source>
        <dbReference type="EMBL" id="AIW03833.1"/>
    </source>
</evidence>
<dbReference type="KEGG" id="vg:24574036"/>
<name>A0A0A0RVU0_9CAUD</name>
<reference evidence="1 2" key="1">
    <citation type="journal article" date="2015" name="Genome Announc.">
        <title>Complete Genome Sequence of Citrobacter freundii Myophage Moogle.</title>
        <authorList>
            <person name="Nguyen Q.T."/>
            <person name="Luna A.J."/>
            <person name="Hernandez A.C."/>
            <person name="Kuty Everett G.F."/>
        </authorList>
    </citation>
    <scope>NUCLEOTIDE SEQUENCE [LARGE SCALE GENOMIC DNA]</scope>
</reference>
<proteinExistence type="predicted"/>
<dbReference type="OrthoDB" id="8538at10239"/>
<keyword evidence="2" id="KW-1185">Reference proteome</keyword>
<protein>
    <submittedName>
        <fullName evidence="1">Uncharacterized protein</fullName>
    </submittedName>
</protein>
<dbReference type="GeneID" id="24574036"/>